<name>A0A8J4THJ5_9TREM</name>
<dbReference type="Proteomes" id="UP000748531">
    <property type="component" value="Unassembled WGS sequence"/>
</dbReference>
<comment type="caution">
    <text evidence="1">The sequence shown here is derived from an EMBL/GenBank/DDBJ whole genome shotgun (WGS) entry which is preliminary data.</text>
</comment>
<evidence type="ECO:0000313" key="1">
    <source>
        <dbReference type="EMBL" id="KAF5404959.1"/>
    </source>
</evidence>
<sequence>MSTSRSSGRSGLHTQSKLPRLLKYMGEQTLRAGNLVTALYDAIELPLVHETDDPYLRFQYFIGSNRSFWLTITPCTNRLDHVHISSSTSYHKHWNISQYHGLRLSSSHSASKGRQVDGIYVDPFPGSHHVPNYTVSTDESHIRNVEYSRMHYSRVRYPGDTLSVRLFGKPGDAYTVRFSIRQSWSHGYDGYPVLSTLAQISACLVAGTHDTLKIQWNVALSVGMKPSYCIAINAQENLYYRCTALARLKYANLSGTGEQKRPRVYMDTDRLRSAPITESVYQCVETPHIKVKLPPSLASLLPTIGTKNSSKIFINVYAVNARVDLSTAFAVHVIEKPVRRCKARRAMYEVSLRSPTAYSVLWNVDFVMNWAKRHNQSMQLFYQPCRLPGSGRPNFYKLHVYRLLRSADHLEKPLVCEHSVQNSHMLALCNHTIKSPGEYRIWLDSDRVKFQSGQTVGRLSVFTSNHYGGPRKAYNTKFETRLTQIMKMSTETFHNPDHGVEGRPVIVGILRNFARVRRRTWRKLLDSRQIQHTFMHDWSKSRRLRNKTNPQPGVHVSTGDEPSEGLKLSIDCQGHQVYINLATHPKPHNYWIYTVPIADKLAANPNHLLEQLNNMTDYCDFPVAAFRQLAHASWRRMHCVTAEGQTELRFFTPAHDQNGYPRHYQVLVYVASQDDTSGTYQELLVQTVFDACQMTTDSCYRTMTRTCKSSNRATLPDPEDPFADYHLTPDQPGAKCQVS</sequence>
<keyword evidence="2" id="KW-1185">Reference proteome</keyword>
<proteinExistence type="predicted"/>
<accession>A0A8J4THJ5</accession>
<dbReference type="AlphaFoldDB" id="A0A8J4THJ5"/>
<reference evidence="1" key="1">
    <citation type="submission" date="2019-05" db="EMBL/GenBank/DDBJ databases">
        <title>Annotation for the trematode Paragonimus heterotremus.</title>
        <authorList>
            <person name="Choi Y.-J."/>
        </authorList>
    </citation>
    <scope>NUCLEOTIDE SEQUENCE</scope>
    <source>
        <strain evidence="1">LC</strain>
    </source>
</reference>
<dbReference type="EMBL" id="LUCH01000510">
    <property type="protein sequence ID" value="KAF5404959.1"/>
    <property type="molecule type" value="Genomic_DNA"/>
</dbReference>
<organism evidence="1 2">
    <name type="scientific">Paragonimus heterotremus</name>
    <dbReference type="NCBI Taxonomy" id="100268"/>
    <lineage>
        <taxon>Eukaryota</taxon>
        <taxon>Metazoa</taxon>
        <taxon>Spiralia</taxon>
        <taxon>Lophotrochozoa</taxon>
        <taxon>Platyhelminthes</taxon>
        <taxon>Trematoda</taxon>
        <taxon>Digenea</taxon>
        <taxon>Plagiorchiida</taxon>
        <taxon>Troglotremata</taxon>
        <taxon>Troglotrematidae</taxon>
        <taxon>Paragonimus</taxon>
    </lineage>
</organism>
<evidence type="ECO:0000313" key="2">
    <source>
        <dbReference type="Proteomes" id="UP000748531"/>
    </source>
</evidence>
<protein>
    <submittedName>
        <fullName evidence="1">Uncharacterized protein</fullName>
    </submittedName>
</protein>
<gene>
    <name evidence="1" type="ORF">PHET_01623</name>
</gene>
<dbReference type="OrthoDB" id="6240202at2759"/>